<gene>
    <name evidence="1" type="ORF">J42TS3_49620</name>
</gene>
<name>A0ABQ4MIV9_9BACL</name>
<protein>
    <submittedName>
        <fullName evidence="1">Uncharacterized protein</fullName>
    </submittedName>
</protein>
<dbReference type="EMBL" id="BOSL01000026">
    <property type="protein sequence ID" value="GIP55927.1"/>
    <property type="molecule type" value="Genomic_DNA"/>
</dbReference>
<dbReference type="Proteomes" id="UP000679992">
    <property type="component" value="Unassembled WGS sequence"/>
</dbReference>
<proteinExistence type="predicted"/>
<sequence length="60" mass="7375">MNDKTIPRLTSRERKYKDAEFFEEVITILRDEGYSRHWKDLRRKLHKLLDRCEKAGESHE</sequence>
<evidence type="ECO:0000313" key="2">
    <source>
        <dbReference type="Proteomes" id="UP000679992"/>
    </source>
</evidence>
<accession>A0ABQ4MIV9</accession>
<reference evidence="1 2" key="1">
    <citation type="submission" date="2021-03" db="EMBL/GenBank/DDBJ databases">
        <title>Antimicrobial resistance genes in bacteria isolated from Japanese honey, and their potential for conferring macrolide and lincosamide resistance in the American foulbrood pathogen Paenibacillus larvae.</title>
        <authorList>
            <person name="Okamoto M."/>
            <person name="Kumagai M."/>
            <person name="Kanamori H."/>
            <person name="Takamatsu D."/>
        </authorList>
    </citation>
    <scope>NUCLEOTIDE SEQUENCE [LARGE SCALE GENOMIC DNA]</scope>
    <source>
        <strain evidence="1 2">J42TS3</strain>
    </source>
</reference>
<dbReference type="RefSeq" id="WP_213656676.1">
    <property type="nucleotide sequence ID" value="NZ_BOSL01000026.1"/>
</dbReference>
<keyword evidence="2" id="KW-1185">Reference proteome</keyword>
<evidence type="ECO:0000313" key="1">
    <source>
        <dbReference type="EMBL" id="GIP55927.1"/>
    </source>
</evidence>
<organism evidence="1 2">
    <name type="scientific">Paenibacillus vini</name>
    <dbReference type="NCBI Taxonomy" id="1476024"/>
    <lineage>
        <taxon>Bacteria</taxon>
        <taxon>Bacillati</taxon>
        <taxon>Bacillota</taxon>
        <taxon>Bacilli</taxon>
        <taxon>Bacillales</taxon>
        <taxon>Paenibacillaceae</taxon>
        <taxon>Paenibacillus</taxon>
    </lineage>
</organism>
<comment type="caution">
    <text evidence="1">The sequence shown here is derived from an EMBL/GenBank/DDBJ whole genome shotgun (WGS) entry which is preliminary data.</text>
</comment>